<comment type="catalytic activity">
    <reaction evidence="1">
        <text>inosine + phosphate = alpha-D-ribose 1-phosphate + hypoxanthine</text>
        <dbReference type="Rhea" id="RHEA:27646"/>
        <dbReference type="ChEBI" id="CHEBI:17368"/>
        <dbReference type="ChEBI" id="CHEBI:17596"/>
        <dbReference type="ChEBI" id="CHEBI:43474"/>
        <dbReference type="ChEBI" id="CHEBI:57720"/>
        <dbReference type="EC" id="2.4.2.1"/>
    </reaction>
    <physiologicalReaction direction="left-to-right" evidence="1">
        <dbReference type="Rhea" id="RHEA:27647"/>
    </physiologicalReaction>
</comment>
<dbReference type="PANTHER" id="PTHR30616:SF2">
    <property type="entry name" value="PURINE NUCLEOSIDE PHOSPHORYLASE LACC1"/>
    <property type="match status" value="1"/>
</dbReference>
<keyword evidence="6" id="KW-0862">Zinc</keyword>
<accession>A0A3B1AUG6</accession>
<dbReference type="GO" id="GO:0016787">
    <property type="term" value="F:hydrolase activity"/>
    <property type="evidence" value="ECO:0007669"/>
    <property type="project" value="UniProtKB-KW"/>
</dbReference>
<dbReference type="EMBL" id="UOFX01000006">
    <property type="protein sequence ID" value="VAX05381.1"/>
    <property type="molecule type" value="Genomic_DNA"/>
</dbReference>
<evidence type="ECO:0000256" key="6">
    <source>
        <dbReference type="ARBA" id="ARBA00022833"/>
    </source>
</evidence>
<organism evidence="10">
    <name type="scientific">hydrothermal vent metagenome</name>
    <dbReference type="NCBI Taxonomy" id="652676"/>
    <lineage>
        <taxon>unclassified sequences</taxon>
        <taxon>metagenomes</taxon>
        <taxon>ecological metagenomes</taxon>
    </lineage>
</organism>
<keyword evidence="3" id="KW-0808">Transferase</keyword>
<evidence type="ECO:0000256" key="8">
    <source>
        <dbReference type="ARBA" id="ARBA00048968"/>
    </source>
</evidence>
<keyword evidence="4" id="KW-0479">Metal-binding</keyword>
<dbReference type="PANTHER" id="PTHR30616">
    <property type="entry name" value="UNCHARACTERIZED PROTEIN YFIH"/>
    <property type="match status" value="1"/>
</dbReference>
<dbReference type="NCBIfam" id="TIGR00726">
    <property type="entry name" value="peptidoglycan editing factor PgeF"/>
    <property type="match status" value="1"/>
</dbReference>
<dbReference type="Pfam" id="PF02578">
    <property type="entry name" value="Cu-oxidase_4"/>
    <property type="match status" value="1"/>
</dbReference>
<evidence type="ECO:0000256" key="9">
    <source>
        <dbReference type="ARBA" id="ARBA00049893"/>
    </source>
</evidence>
<comment type="catalytic activity">
    <reaction evidence="8">
        <text>adenosine + phosphate = alpha-D-ribose 1-phosphate + adenine</text>
        <dbReference type="Rhea" id="RHEA:27642"/>
        <dbReference type="ChEBI" id="CHEBI:16335"/>
        <dbReference type="ChEBI" id="CHEBI:16708"/>
        <dbReference type="ChEBI" id="CHEBI:43474"/>
        <dbReference type="ChEBI" id="CHEBI:57720"/>
        <dbReference type="EC" id="2.4.2.1"/>
    </reaction>
    <physiologicalReaction direction="left-to-right" evidence="8">
        <dbReference type="Rhea" id="RHEA:27643"/>
    </physiologicalReaction>
</comment>
<evidence type="ECO:0000256" key="4">
    <source>
        <dbReference type="ARBA" id="ARBA00022723"/>
    </source>
</evidence>
<sequence>MDVCSWIEPDWPAPPGVRAYSTTRLGGYSQPPFDGFNLGDHVGDDQDAVARNRVLLSSSLELPSEPKWLTQVHGVDVIEAGITPQSWEADAMFARNPGLVCAVLTADCLPLLLCNRSGDWVAAVHAGWRGLADGIIEATLDRLAVPENEIIAWMGPAIGPACFEVGTKVRDSFLHHDPATEIAFTGNGPGRWLADIYQLAKQRLRAHGVTSVWGGEYCTVTDRERFYSYRRDGRTGRMATLVWIEK</sequence>
<evidence type="ECO:0000256" key="7">
    <source>
        <dbReference type="ARBA" id="ARBA00047989"/>
    </source>
</evidence>
<proteinExistence type="inferred from homology"/>
<dbReference type="InterPro" id="IPR011324">
    <property type="entry name" value="Cytotoxic_necrot_fac-like_cat"/>
</dbReference>
<evidence type="ECO:0000256" key="1">
    <source>
        <dbReference type="ARBA" id="ARBA00000553"/>
    </source>
</evidence>
<evidence type="ECO:0000256" key="2">
    <source>
        <dbReference type="ARBA" id="ARBA00007353"/>
    </source>
</evidence>
<name>A0A3B1AUG6_9ZZZZ</name>
<evidence type="ECO:0000256" key="3">
    <source>
        <dbReference type="ARBA" id="ARBA00022679"/>
    </source>
</evidence>
<gene>
    <name evidence="10" type="ORF">MNBD_GAMMA26-1532</name>
</gene>
<dbReference type="GO" id="GO:0017061">
    <property type="term" value="F:S-methyl-5-thioadenosine phosphorylase activity"/>
    <property type="evidence" value="ECO:0007669"/>
    <property type="project" value="UniProtKB-EC"/>
</dbReference>
<dbReference type="InterPro" id="IPR038371">
    <property type="entry name" value="Cu_polyphenol_OxRdtase_sf"/>
</dbReference>
<comment type="catalytic activity">
    <reaction evidence="9">
        <text>S-methyl-5'-thioadenosine + phosphate = 5-(methylsulfanyl)-alpha-D-ribose 1-phosphate + adenine</text>
        <dbReference type="Rhea" id="RHEA:11852"/>
        <dbReference type="ChEBI" id="CHEBI:16708"/>
        <dbReference type="ChEBI" id="CHEBI:17509"/>
        <dbReference type="ChEBI" id="CHEBI:43474"/>
        <dbReference type="ChEBI" id="CHEBI:58533"/>
        <dbReference type="EC" id="2.4.2.28"/>
    </reaction>
    <physiologicalReaction direction="left-to-right" evidence="9">
        <dbReference type="Rhea" id="RHEA:11853"/>
    </physiologicalReaction>
</comment>
<dbReference type="SUPFAM" id="SSF64438">
    <property type="entry name" value="CNF1/YfiH-like putative cysteine hydrolases"/>
    <property type="match status" value="1"/>
</dbReference>
<dbReference type="AlphaFoldDB" id="A0A3B1AUG6"/>
<evidence type="ECO:0000313" key="10">
    <source>
        <dbReference type="EMBL" id="VAX05381.1"/>
    </source>
</evidence>
<comment type="catalytic activity">
    <reaction evidence="7">
        <text>adenosine + H2O + H(+) = inosine + NH4(+)</text>
        <dbReference type="Rhea" id="RHEA:24408"/>
        <dbReference type="ChEBI" id="CHEBI:15377"/>
        <dbReference type="ChEBI" id="CHEBI:15378"/>
        <dbReference type="ChEBI" id="CHEBI:16335"/>
        <dbReference type="ChEBI" id="CHEBI:17596"/>
        <dbReference type="ChEBI" id="CHEBI:28938"/>
        <dbReference type="EC" id="3.5.4.4"/>
    </reaction>
    <physiologicalReaction direction="left-to-right" evidence="7">
        <dbReference type="Rhea" id="RHEA:24409"/>
    </physiologicalReaction>
</comment>
<keyword evidence="5" id="KW-0378">Hydrolase</keyword>
<protein>
    <submittedName>
        <fullName evidence="10">FIG00003370: Multicopper polyphenol oxidase</fullName>
    </submittedName>
</protein>
<comment type="similarity">
    <text evidence="2">Belongs to the purine nucleoside phosphorylase YfiH/LACC1 family.</text>
</comment>
<evidence type="ECO:0000256" key="5">
    <source>
        <dbReference type="ARBA" id="ARBA00022801"/>
    </source>
</evidence>
<dbReference type="InterPro" id="IPR003730">
    <property type="entry name" value="Cu_polyphenol_OxRdtase"/>
</dbReference>
<dbReference type="Gene3D" id="3.60.140.10">
    <property type="entry name" value="CNF1/YfiH-like putative cysteine hydrolases"/>
    <property type="match status" value="1"/>
</dbReference>
<dbReference type="CDD" id="cd16833">
    <property type="entry name" value="YfiH"/>
    <property type="match status" value="1"/>
</dbReference>
<dbReference type="GO" id="GO:0005507">
    <property type="term" value="F:copper ion binding"/>
    <property type="evidence" value="ECO:0007669"/>
    <property type="project" value="TreeGrafter"/>
</dbReference>
<reference evidence="10" key="1">
    <citation type="submission" date="2018-06" db="EMBL/GenBank/DDBJ databases">
        <authorList>
            <person name="Zhirakovskaya E."/>
        </authorList>
    </citation>
    <scope>NUCLEOTIDE SEQUENCE</scope>
</reference>